<dbReference type="GeneID" id="64636907"/>
<organism evidence="1 2">
    <name type="scientific">Suillus subaureus</name>
    <dbReference type="NCBI Taxonomy" id="48587"/>
    <lineage>
        <taxon>Eukaryota</taxon>
        <taxon>Fungi</taxon>
        <taxon>Dikarya</taxon>
        <taxon>Basidiomycota</taxon>
        <taxon>Agaricomycotina</taxon>
        <taxon>Agaricomycetes</taxon>
        <taxon>Agaricomycetidae</taxon>
        <taxon>Boletales</taxon>
        <taxon>Suillineae</taxon>
        <taxon>Suillaceae</taxon>
        <taxon>Suillus</taxon>
    </lineage>
</organism>
<accession>A0A9P7EPH1</accession>
<keyword evidence="2" id="KW-1185">Reference proteome</keyword>
<dbReference type="AlphaFoldDB" id="A0A9P7EPH1"/>
<proteinExistence type="predicted"/>
<dbReference type="EMBL" id="JABBWG010000001">
    <property type="protein sequence ID" value="KAG1827117.1"/>
    <property type="molecule type" value="Genomic_DNA"/>
</dbReference>
<protein>
    <submittedName>
        <fullName evidence="1">Uncharacterized protein</fullName>
    </submittedName>
</protein>
<dbReference type="RefSeq" id="XP_041199964.1">
    <property type="nucleotide sequence ID" value="XM_041342891.1"/>
</dbReference>
<dbReference type="Proteomes" id="UP000807769">
    <property type="component" value="Unassembled WGS sequence"/>
</dbReference>
<evidence type="ECO:0000313" key="2">
    <source>
        <dbReference type="Proteomes" id="UP000807769"/>
    </source>
</evidence>
<gene>
    <name evidence="1" type="ORF">BJ212DRAFT_31339</name>
</gene>
<comment type="caution">
    <text evidence="1">The sequence shown here is derived from an EMBL/GenBank/DDBJ whole genome shotgun (WGS) entry which is preliminary data.</text>
</comment>
<evidence type="ECO:0000313" key="1">
    <source>
        <dbReference type="EMBL" id="KAG1827117.1"/>
    </source>
</evidence>
<reference evidence="1" key="1">
    <citation type="journal article" date="2020" name="New Phytol.">
        <title>Comparative genomics reveals dynamic genome evolution in host specialist ectomycorrhizal fungi.</title>
        <authorList>
            <person name="Lofgren L.A."/>
            <person name="Nguyen N.H."/>
            <person name="Vilgalys R."/>
            <person name="Ruytinx J."/>
            <person name="Liao H.L."/>
            <person name="Branco S."/>
            <person name="Kuo A."/>
            <person name="LaButti K."/>
            <person name="Lipzen A."/>
            <person name="Andreopoulos W."/>
            <person name="Pangilinan J."/>
            <person name="Riley R."/>
            <person name="Hundley H."/>
            <person name="Na H."/>
            <person name="Barry K."/>
            <person name="Grigoriev I.V."/>
            <person name="Stajich J.E."/>
            <person name="Kennedy P.G."/>
        </authorList>
    </citation>
    <scope>NUCLEOTIDE SEQUENCE</scope>
    <source>
        <strain evidence="1">MN1</strain>
    </source>
</reference>
<sequence length="218" mass="24070">MSDDAKVWHNYHKESKAAFREGYARVQHDEETGARPDFRLKLAYVASKFRTCKSVNPNATTPGWYDKCIELTSASVRGPHSQCFRATANTLTRLHHPQLKQTTNSSGSEVTFTRPEKSSLSTASLFRESASLSELTSLPSEFKGSSAAGVFSVRESLPATRKLLGVPLANGKKRRFVMDFVSVPHPPCDGPSSSMFDDTTTQIGSLVFAPHLCSHIRY</sequence>
<name>A0A9P7EPH1_9AGAM</name>